<sequence>MENDIEALKTLQKILDNHQEKEDAIQNLITHIEKNEGENVAQAILKGEINVSDLRQVGAGFFVTTSRYFYVNEDGVTETKRQTDILNNEDN</sequence>
<organism evidence="2 3">
    <name type="scientific">Candidatus Magasanikbacteria bacterium CG10_big_fil_rev_8_21_14_0_10_38_6</name>
    <dbReference type="NCBI Taxonomy" id="1974647"/>
    <lineage>
        <taxon>Bacteria</taxon>
        <taxon>Candidatus Magasanikiibacteriota</taxon>
    </lineage>
</organism>
<gene>
    <name evidence="2" type="ORF">COU30_00715</name>
</gene>
<evidence type="ECO:0000313" key="3">
    <source>
        <dbReference type="Proteomes" id="UP000228528"/>
    </source>
</evidence>
<dbReference type="Proteomes" id="UP000228528">
    <property type="component" value="Unassembled WGS sequence"/>
</dbReference>
<name>A0A2M6P1Z1_9BACT</name>
<accession>A0A2M6P1Z1</accession>
<reference evidence="3" key="1">
    <citation type="submission" date="2017-09" db="EMBL/GenBank/DDBJ databases">
        <title>Depth-based differentiation of microbial function through sediment-hosted aquifers and enrichment of novel symbionts in the deep terrestrial subsurface.</title>
        <authorList>
            <person name="Probst A.J."/>
            <person name="Ladd B."/>
            <person name="Jarett J.K."/>
            <person name="Geller-Mcgrath D.E."/>
            <person name="Sieber C.M.K."/>
            <person name="Emerson J.B."/>
            <person name="Anantharaman K."/>
            <person name="Thomas B.C."/>
            <person name="Malmstrom R."/>
            <person name="Stieglmeier M."/>
            <person name="Klingl A."/>
            <person name="Woyke T."/>
            <person name="Ryan C.M."/>
            <person name="Banfield J.F."/>
        </authorList>
    </citation>
    <scope>NUCLEOTIDE SEQUENCE [LARGE SCALE GENOMIC DNA]</scope>
</reference>
<evidence type="ECO:0000313" key="2">
    <source>
        <dbReference type="EMBL" id="PIR77753.1"/>
    </source>
</evidence>
<proteinExistence type="predicted"/>
<dbReference type="EMBL" id="PFBW01000032">
    <property type="protein sequence ID" value="PIR77753.1"/>
    <property type="molecule type" value="Genomic_DNA"/>
</dbReference>
<feature type="coiled-coil region" evidence="1">
    <location>
        <begin position="1"/>
        <end position="35"/>
    </location>
</feature>
<keyword evidence="1" id="KW-0175">Coiled coil</keyword>
<dbReference type="AlphaFoldDB" id="A0A2M6P1Z1"/>
<protein>
    <submittedName>
        <fullName evidence="2">Uncharacterized protein</fullName>
    </submittedName>
</protein>
<comment type="caution">
    <text evidence="2">The sequence shown here is derived from an EMBL/GenBank/DDBJ whole genome shotgun (WGS) entry which is preliminary data.</text>
</comment>
<evidence type="ECO:0000256" key="1">
    <source>
        <dbReference type="SAM" id="Coils"/>
    </source>
</evidence>